<comment type="caution">
    <text evidence="1">The sequence shown here is derived from an EMBL/GenBank/DDBJ whole genome shotgun (WGS) entry which is preliminary data.</text>
</comment>
<evidence type="ECO:0000313" key="1">
    <source>
        <dbReference type="EMBL" id="KAJ7302092.1"/>
    </source>
</evidence>
<evidence type="ECO:0000313" key="2">
    <source>
        <dbReference type="Proteomes" id="UP001218218"/>
    </source>
</evidence>
<organism evidence="1 2">
    <name type="scientific">Mycena albidolilacea</name>
    <dbReference type="NCBI Taxonomy" id="1033008"/>
    <lineage>
        <taxon>Eukaryota</taxon>
        <taxon>Fungi</taxon>
        <taxon>Dikarya</taxon>
        <taxon>Basidiomycota</taxon>
        <taxon>Agaricomycotina</taxon>
        <taxon>Agaricomycetes</taxon>
        <taxon>Agaricomycetidae</taxon>
        <taxon>Agaricales</taxon>
        <taxon>Marasmiineae</taxon>
        <taxon>Mycenaceae</taxon>
        <taxon>Mycena</taxon>
    </lineage>
</organism>
<dbReference type="AlphaFoldDB" id="A0AAD6YZ38"/>
<proteinExistence type="predicted"/>
<reference evidence="1" key="1">
    <citation type="submission" date="2023-03" db="EMBL/GenBank/DDBJ databases">
        <title>Massive genome expansion in bonnet fungi (Mycena s.s.) driven by repeated elements and novel gene families across ecological guilds.</title>
        <authorList>
            <consortium name="Lawrence Berkeley National Laboratory"/>
            <person name="Harder C.B."/>
            <person name="Miyauchi S."/>
            <person name="Viragh M."/>
            <person name="Kuo A."/>
            <person name="Thoen E."/>
            <person name="Andreopoulos B."/>
            <person name="Lu D."/>
            <person name="Skrede I."/>
            <person name="Drula E."/>
            <person name="Henrissat B."/>
            <person name="Morin E."/>
            <person name="Kohler A."/>
            <person name="Barry K."/>
            <person name="LaButti K."/>
            <person name="Morin E."/>
            <person name="Salamov A."/>
            <person name="Lipzen A."/>
            <person name="Mereny Z."/>
            <person name="Hegedus B."/>
            <person name="Baldrian P."/>
            <person name="Stursova M."/>
            <person name="Weitz H."/>
            <person name="Taylor A."/>
            <person name="Grigoriev I.V."/>
            <person name="Nagy L.G."/>
            <person name="Martin F."/>
            <person name="Kauserud H."/>
        </authorList>
    </citation>
    <scope>NUCLEOTIDE SEQUENCE</scope>
    <source>
        <strain evidence="1">CBHHK002</strain>
    </source>
</reference>
<dbReference type="Proteomes" id="UP001218218">
    <property type="component" value="Unassembled WGS sequence"/>
</dbReference>
<protein>
    <submittedName>
        <fullName evidence="1">Uncharacterized protein</fullName>
    </submittedName>
</protein>
<dbReference type="EMBL" id="JARIHO010000121">
    <property type="protein sequence ID" value="KAJ7302092.1"/>
    <property type="molecule type" value="Genomic_DNA"/>
</dbReference>
<name>A0AAD6YZ38_9AGAR</name>
<gene>
    <name evidence="1" type="ORF">DFH08DRAFT_978201</name>
</gene>
<sequence length="204" mass="23025">MLDLRDSTYFPRAVDLAEVRNNEHHTIRFFTGPMTEPEQSIYRTMRSDKKIHWCFTVTPSPYSKTSLRRSSGSAGIWKPTKSSGTTLAVLQSLRLIPTLTRFETCFPKSELLAAVFAALANSHSLLPNLRTLIIHLSKISEYAWREALRAASTRRSIHFDIFPVRPNPPEDVLAGFRELVSDGVRIQVTGEAILTGLVDLKEKL</sequence>
<accession>A0AAD6YZ38</accession>
<keyword evidence="2" id="KW-1185">Reference proteome</keyword>